<keyword evidence="16" id="KW-1185">Reference proteome</keyword>
<feature type="binding site" evidence="13">
    <location>
        <position position="317"/>
    </location>
    <ligand>
        <name>UDP-N-acetyl-alpha-D-glucosamine</name>
        <dbReference type="ChEBI" id="CHEBI:57705"/>
    </ligand>
</feature>
<dbReference type="EMBL" id="RFFG01000037">
    <property type="protein sequence ID" value="RMI41982.1"/>
    <property type="molecule type" value="Genomic_DNA"/>
</dbReference>
<reference evidence="15 16" key="1">
    <citation type="submission" date="2018-10" db="EMBL/GenBank/DDBJ databases">
        <title>Isolation from soil.</title>
        <authorList>
            <person name="Hu J."/>
        </authorList>
    </citation>
    <scope>NUCLEOTIDE SEQUENCE [LARGE SCALE GENOMIC DNA]</scope>
    <source>
        <strain evidence="15 16">NEAU-Ht49</strain>
    </source>
</reference>
<evidence type="ECO:0000256" key="5">
    <source>
        <dbReference type="ARBA" id="ARBA00022679"/>
    </source>
</evidence>
<evidence type="ECO:0000256" key="10">
    <source>
        <dbReference type="ARBA" id="ARBA00037534"/>
    </source>
</evidence>
<dbReference type="InterPro" id="IPR001986">
    <property type="entry name" value="Enolpyruvate_Tfrase_dom"/>
</dbReference>
<feature type="binding site" evidence="13">
    <location>
        <begin position="27"/>
        <end position="28"/>
    </location>
    <ligand>
        <name>phosphoenolpyruvate</name>
        <dbReference type="ChEBI" id="CHEBI:58702"/>
    </ligand>
</feature>
<evidence type="ECO:0000256" key="2">
    <source>
        <dbReference type="ARBA" id="ARBA00004752"/>
    </source>
</evidence>
<dbReference type="Gene3D" id="3.65.10.10">
    <property type="entry name" value="Enolpyruvate transferase domain"/>
    <property type="match status" value="2"/>
</dbReference>
<dbReference type="GO" id="GO:0019277">
    <property type="term" value="P:UDP-N-acetylgalactosamine biosynthetic process"/>
    <property type="evidence" value="ECO:0007669"/>
    <property type="project" value="InterPro"/>
</dbReference>
<dbReference type="GO" id="GO:0005737">
    <property type="term" value="C:cytoplasm"/>
    <property type="evidence" value="ECO:0007669"/>
    <property type="project" value="UniProtKB-SubCell"/>
</dbReference>
<dbReference type="NCBIfam" id="TIGR01072">
    <property type="entry name" value="murA"/>
    <property type="match status" value="1"/>
</dbReference>
<sequence>MSMGHEVRYRVRGGRRLQGTVFVQGAKNAVLPMIGASLMAGEGRTVLRNVPIIEDVRRAVELARAIGAKAELHEAERTLVIDASSLDNPVLPADIASRFRGSFLFVPALLHRLGEAVIEGVGGCNLGSRNLDFHYNGFKRMGATVTEQVDDNGDGVIHIKAGDMRGATLYCDTPSHTGTENLIMAAALARGTTLIKNAALEPEVLDNIEFLRAMGAKITGDGTGFITVEGVEGLTAVEHTVMPDRIDAGVFVMAAAITGGELSLVGANLEHLGVAADKLEQMGVEFHQEGAVLQVRRDRTLRPINVITDEYPGFATDLQSPIMALSCLADGPSYIYERIFDGRFKLAGELAKMGANIEVDGNRAKVNGVTPLRGAEVEAHDLRCGSALVLAGLAAEGETTITSAYYLDRGHAHTAGRLSQLGADIVRETV</sequence>
<feature type="binding site" evidence="13">
    <location>
        <position position="339"/>
    </location>
    <ligand>
        <name>UDP-N-acetyl-alpha-D-glucosamine</name>
        <dbReference type="ChEBI" id="CHEBI:57705"/>
    </ligand>
</feature>
<dbReference type="PANTHER" id="PTHR43783">
    <property type="entry name" value="UDP-N-ACETYLGLUCOSAMINE 1-CARBOXYVINYLTRANSFERASE"/>
    <property type="match status" value="1"/>
</dbReference>
<dbReference type="InterPro" id="IPR013792">
    <property type="entry name" value="RNA3'P_cycl/enolpyr_Trfase_a/b"/>
</dbReference>
<dbReference type="Pfam" id="PF00275">
    <property type="entry name" value="EPSP_synthase"/>
    <property type="match status" value="1"/>
</dbReference>
<keyword evidence="5 13" id="KW-0808">Transferase</keyword>
<dbReference type="NCBIfam" id="NF006873">
    <property type="entry name" value="PRK09369.1"/>
    <property type="match status" value="1"/>
</dbReference>
<name>A0A3M2LXP5_9ACTN</name>
<feature type="active site" description="Proton donor" evidence="13">
    <location>
        <position position="124"/>
    </location>
</feature>
<evidence type="ECO:0000256" key="4">
    <source>
        <dbReference type="ARBA" id="ARBA00022618"/>
    </source>
</evidence>
<dbReference type="InterPro" id="IPR036968">
    <property type="entry name" value="Enolpyruvate_Tfrase_sf"/>
</dbReference>
<evidence type="ECO:0000256" key="9">
    <source>
        <dbReference type="ARBA" id="ARBA00023316"/>
    </source>
</evidence>
<comment type="pathway">
    <text evidence="2 13">Cell wall biogenesis; peptidoglycan biosynthesis.</text>
</comment>
<keyword evidence="13" id="KW-0670">Pyruvate</keyword>
<feature type="modified residue" description="2-(S-cysteinyl)pyruvic acid O-phosphothioketal" evidence="13">
    <location>
        <position position="124"/>
    </location>
</feature>
<dbReference type="UniPathway" id="UPA00219"/>
<evidence type="ECO:0000256" key="11">
    <source>
        <dbReference type="ARBA" id="ARBA00038367"/>
    </source>
</evidence>
<dbReference type="GO" id="GO:0008760">
    <property type="term" value="F:UDP-N-acetylglucosamine 1-carboxyvinyltransferase activity"/>
    <property type="evidence" value="ECO:0007669"/>
    <property type="project" value="UniProtKB-UniRule"/>
</dbReference>
<organism evidence="15 16">
    <name type="scientific">Actinomadura harenae</name>
    <dbReference type="NCBI Taxonomy" id="2483351"/>
    <lineage>
        <taxon>Bacteria</taxon>
        <taxon>Bacillati</taxon>
        <taxon>Actinomycetota</taxon>
        <taxon>Actinomycetes</taxon>
        <taxon>Streptosporangiales</taxon>
        <taxon>Thermomonosporaceae</taxon>
        <taxon>Actinomadura</taxon>
    </lineage>
</organism>
<comment type="catalytic activity">
    <reaction evidence="12 13">
        <text>phosphoenolpyruvate + UDP-N-acetyl-alpha-D-glucosamine = UDP-N-acetyl-3-O-(1-carboxyvinyl)-alpha-D-glucosamine + phosphate</text>
        <dbReference type="Rhea" id="RHEA:18681"/>
        <dbReference type="ChEBI" id="CHEBI:43474"/>
        <dbReference type="ChEBI" id="CHEBI:57705"/>
        <dbReference type="ChEBI" id="CHEBI:58702"/>
        <dbReference type="ChEBI" id="CHEBI:68483"/>
        <dbReference type="EC" id="2.5.1.7"/>
    </reaction>
</comment>
<dbReference type="GO" id="GO:0071555">
    <property type="term" value="P:cell wall organization"/>
    <property type="evidence" value="ECO:0007669"/>
    <property type="project" value="UniProtKB-KW"/>
</dbReference>
<dbReference type="AlphaFoldDB" id="A0A3M2LXP5"/>
<dbReference type="CDD" id="cd01555">
    <property type="entry name" value="UdpNAET"/>
    <property type="match status" value="1"/>
</dbReference>
<comment type="caution">
    <text evidence="13">Lacks conserved residue(s) required for the propagation of feature annotation.</text>
</comment>
<gene>
    <name evidence="13 15" type="primary">murA</name>
    <name evidence="15" type="ORF">EBO15_21135</name>
</gene>
<evidence type="ECO:0000256" key="13">
    <source>
        <dbReference type="HAMAP-Rule" id="MF_00111"/>
    </source>
</evidence>
<dbReference type="GO" id="GO:0051301">
    <property type="term" value="P:cell division"/>
    <property type="evidence" value="ECO:0007669"/>
    <property type="project" value="UniProtKB-KW"/>
</dbReference>
<dbReference type="EC" id="2.5.1.7" evidence="13"/>
<keyword evidence="8 13" id="KW-0131">Cell cycle</keyword>
<dbReference type="RefSeq" id="WP_122196148.1">
    <property type="nucleotide sequence ID" value="NZ_JBHSKC010000002.1"/>
</dbReference>
<dbReference type="OrthoDB" id="9803760at2"/>
<keyword evidence="7 13" id="KW-0573">Peptidoglycan synthesis</keyword>
<keyword evidence="9 13" id="KW-0961">Cell wall biogenesis/degradation</keyword>
<evidence type="ECO:0000313" key="15">
    <source>
        <dbReference type="EMBL" id="RMI41982.1"/>
    </source>
</evidence>
<keyword evidence="6 13" id="KW-0133">Cell shape</keyword>
<evidence type="ECO:0000256" key="7">
    <source>
        <dbReference type="ARBA" id="ARBA00022984"/>
    </source>
</evidence>
<feature type="binding site" evidence="13">
    <location>
        <position position="100"/>
    </location>
    <ligand>
        <name>UDP-N-acetyl-alpha-D-glucosamine</name>
        <dbReference type="ChEBI" id="CHEBI:57705"/>
    </ligand>
</feature>
<dbReference type="GO" id="GO:0008360">
    <property type="term" value="P:regulation of cell shape"/>
    <property type="evidence" value="ECO:0007669"/>
    <property type="project" value="UniProtKB-KW"/>
</dbReference>
<keyword evidence="3 13" id="KW-0963">Cytoplasm</keyword>
<comment type="function">
    <text evidence="10 13">Cell wall formation. Adds enolpyruvyl to UDP-N-acetylglucosamine.</text>
</comment>
<dbReference type="GO" id="GO:0009252">
    <property type="term" value="P:peptidoglycan biosynthetic process"/>
    <property type="evidence" value="ECO:0007669"/>
    <property type="project" value="UniProtKB-UniRule"/>
</dbReference>
<protein>
    <recommendedName>
        <fullName evidence="13">UDP-N-acetylglucosamine 1-carboxyvinyltransferase</fullName>
        <ecNumber evidence="13">2.5.1.7</ecNumber>
    </recommendedName>
    <alternativeName>
        <fullName evidence="13">Enoylpyruvate transferase</fullName>
    </alternativeName>
    <alternativeName>
        <fullName evidence="13">UDP-N-acetylglucosamine enolpyruvyl transferase</fullName>
        <shortName evidence="13">EPT</shortName>
    </alternativeName>
</protein>
<evidence type="ECO:0000256" key="6">
    <source>
        <dbReference type="ARBA" id="ARBA00022960"/>
    </source>
</evidence>
<evidence type="ECO:0000256" key="12">
    <source>
        <dbReference type="ARBA" id="ARBA00047527"/>
    </source>
</evidence>
<dbReference type="InterPro" id="IPR005750">
    <property type="entry name" value="UDP_GlcNAc_COvinyl_MurA"/>
</dbReference>
<dbReference type="SUPFAM" id="SSF55205">
    <property type="entry name" value="EPT/RTPC-like"/>
    <property type="match status" value="1"/>
</dbReference>
<feature type="domain" description="Enolpyruvate transferase" evidence="14">
    <location>
        <begin position="11"/>
        <end position="411"/>
    </location>
</feature>
<dbReference type="PANTHER" id="PTHR43783:SF1">
    <property type="entry name" value="UDP-N-ACETYLGLUCOSAMINE 1-CARBOXYVINYLTRANSFERASE"/>
    <property type="match status" value="1"/>
</dbReference>
<dbReference type="HAMAP" id="MF_00111">
    <property type="entry name" value="MurA"/>
    <property type="match status" value="1"/>
</dbReference>
<comment type="caution">
    <text evidence="15">The sequence shown here is derived from an EMBL/GenBank/DDBJ whole genome shotgun (WGS) entry which is preliminary data.</text>
</comment>
<evidence type="ECO:0000256" key="8">
    <source>
        <dbReference type="ARBA" id="ARBA00023306"/>
    </source>
</evidence>
<evidence type="ECO:0000256" key="1">
    <source>
        <dbReference type="ARBA" id="ARBA00004496"/>
    </source>
</evidence>
<proteinExistence type="inferred from homology"/>
<evidence type="ECO:0000259" key="14">
    <source>
        <dbReference type="Pfam" id="PF00275"/>
    </source>
</evidence>
<dbReference type="Proteomes" id="UP000282674">
    <property type="component" value="Unassembled WGS sequence"/>
</dbReference>
<comment type="subcellular location">
    <subcellularLocation>
        <location evidence="1 13">Cytoplasm</location>
    </subcellularLocation>
</comment>
<accession>A0A3M2LXP5</accession>
<evidence type="ECO:0000256" key="3">
    <source>
        <dbReference type="ARBA" id="ARBA00022490"/>
    </source>
</evidence>
<evidence type="ECO:0000313" key="16">
    <source>
        <dbReference type="Proteomes" id="UP000282674"/>
    </source>
</evidence>
<keyword evidence="4 13" id="KW-0132">Cell division</keyword>
<dbReference type="InterPro" id="IPR050068">
    <property type="entry name" value="MurA_subfamily"/>
</dbReference>
<comment type="similarity">
    <text evidence="11 13">Belongs to the EPSP synthase family. MurA subfamily.</text>
</comment>